<evidence type="ECO:0000313" key="2">
    <source>
        <dbReference type="Proteomes" id="UP001283361"/>
    </source>
</evidence>
<dbReference type="AlphaFoldDB" id="A0AAE1D086"/>
<sequence length="204" mass="22964">MIHGFGYPLSNRIPGRARRALVRVATRCGVCRALSAGPVDTVQPFDTGGNFTAGLQKLLLIHCSGMFISQLTDWKHVKPLRARTVGVHRGVVAKIPFGAVQPTLRLFYPTFSFPASRFDAHAIGESMLPLSFSMSGESMVDMQNTERDKDNRRQKNSFYLRGTSLPYTVTVFINLLWRTVGDRRLVSPERDESVIHRDRFINLL</sequence>
<reference evidence="1" key="1">
    <citation type="journal article" date="2023" name="G3 (Bethesda)">
        <title>A reference genome for the long-term kleptoplast-retaining sea slug Elysia crispata morphotype clarki.</title>
        <authorList>
            <person name="Eastman K.E."/>
            <person name="Pendleton A.L."/>
            <person name="Shaikh M.A."/>
            <person name="Suttiyut T."/>
            <person name="Ogas R."/>
            <person name="Tomko P."/>
            <person name="Gavelis G."/>
            <person name="Widhalm J.R."/>
            <person name="Wisecaver J.H."/>
        </authorList>
    </citation>
    <scope>NUCLEOTIDE SEQUENCE</scope>
    <source>
        <strain evidence="1">ECLA1</strain>
    </source>
</reference>
<name>A0AAE1D086_9GAST</name>
<dbReference type="Proteomes" id="UP001283361">
    <property type="component" value="Unassembled WGS sequence"/>
</dbReference>
<gene>
    <name evidence="1" type="ORF">RRG08_024812</name>
</gene>
<protein>
    <submittedName>
        <fullName evidence="1">Uncharacterized protein</fullName>
    </submittedName>
</protein>
<accession>A0AAE1D086</accession>
<keyword evidence="2" id="KW-1185">Reference proteome</keyword>
<evidence type="ECO:0000313" key="1">
    <source>
        <dbReference type="EMBL" id="KAK3747665.1"/>
    </source>
</evidence>
<comment type="caution">
    <text evidence="1">The sequence shown here is derived from an EMBL/GenBank/DDBJ whole genome shotgun (WGS) entry which is preliminary data.</text>
</comment>
<organism evidence="1 2">
    <name type="scientific">Elysia crispata</name>
    <name type="common">lettuce slug</name>
    <dbReference type="NCBI Taxonomy" id="231223"/>
    <lineage>
        <taxon>Eukaryota</taxon>
        <taxon>Metazoa</taxon>
        <taxon>Spiralia</taxon>
        <taxon>Lophotrochozoa</taxon>
        <taxon>Mollusca</taxon>
        <taxon>Gastropoda</taxon>
        <taxon>Heterobranchia</taxon>
        <taxon>Euthyneura</taxon>
        <taxon>Panpulmonata</taxon>
        <taxon>Sacoglossa</taxon>
        <taxon>Placobranchoidea</taxon>
        <taxon>Plakobranchidae</taxon>
        <taxon>Elysia</taxon>
    </lineage>
</organism>
<proteinExistence type="predicted"/>
<dbReference type="EMBL" id="JAWDGP010006075">
    <property type="protein sequence ID" value="KAK3747665.1"/>
    <property type="molecule type" value="Genomic_DNA"/>
</dbReference>